<dbReference type="PANTHER" id="PTHR33169:SF13">
    <property type="entry name" value="PADR-FAMILY TRANSCRIPTIONAL REGULATOR"/>
    <property type="match status" value="1"/>
</dbReference>
<sequence>MGRKKALDENILTDSTYYILLALSVPKHGYAIMQEVSEKSNETVEIGPASLYTILNKLQKNNLIELIEDSTDRRKCYKLTERGKEIIIHDIERRKKMVEYGEEVLNIIKG</sequence>
<dbReference type="Gene3D" id="1.10.10.10">
    <property type="entry name" value="Winged helix-like DNA-binding domain superfamily/Winged helix DNA-binding domain"/>
    <property type="match status" value="1"/>
</dbReference>
<dbReference type="Proteomes" id="UP000030635">
    <property type="component" value="Chromosome"/>
</dbReference>
<organism evidence="2 3">
    <name type="scientific">Clostridium baratii str. Sullivan</name>
    <dbReference type="NCBI Taxonomy" id="1415775"/>
    <lineage>
        <taxon>Bacteria</taxon>
        <taxon>Bacillati</taxon>
        <taxon>Bacillota</taxon>
        <taxon>Clostridia</taxon>
        <taxon>Eubacteriales</taxon>
        <taxon>Clostridiaceae</taxon>
        <taxon>Clostridium</taxon>
    </lineage>
</organism>
<dbReference type="RefSeq" id="WP_039314958.1">
    <property type="nucleotide sequence ID" value="NZ_CP006905.1"/>
</dbReference>
<dbReference type="OrthoDB" id="9814826at2"/>
<dbReference type="HOGENOM" id="CLU_063440_4_1_9"/>
<dbReference type="SUPFAM" id="SSF46785">
    <property type="entry name" value="Winged helix' DNA-binding domain"/>
    <property type="match status" value="1"/>
</dbReference>
<dbReference type="STRING" id="1561.NPD11_770"/>
<feature type="domain" description="Transcription regulator PadR N-terminal" evidence="1">
    <location>
        <begin position="25"/>
        <end position="85"/>
    </location>
</feature>
<dbReference type="PANTHER" id="PTHR33169">
    <property type="entry name" value="PADR-FAMILY TRANSCRIPTIONAL REGULATOR"/>
    <property type="match status" value="1"/>
</dbReference>
<accession>A0A0A7FU31</accession>
<dbReference type="InterPro" id="IPR036390">
    <property type="entry name" value="WH_DNA-bd_sf"/>
</dbReference>
<dbReference type="eggNOG" id="COG1695">
    <property type="taxonomic scope" value="Bacteria"/>
</dbReference>
<dbReference type="InterPro" id="IPR052509">
    <property type="entry name" value="Metal_resp_DNA-bind_regulator"/>
</dbReference>
<name>A0A0A7FU31_9CLOT</name>
<dbReference type="EMBL" id="CP006905">
    <property type="protein sequence ID" value="AIY83122.1"/>
    <property type="molecule type" value="Genomic_DNA"/>
</dbReference>
<protein>
    <submittedName>
        <fullName evidence="2">Transcriptional regulator PadR-like family protein</fullName>
    </submittedName>
</protein>
<keyword evidence="3" id="KW-1185">Reference proteome</keyword>
<reference evidence="2 3" key="1">
    <citation type="journal article" date="2015" name="Infect. Genet. Evol.">
        <title>Genomic sequences of six botulinum neurotoxin-producing strains representing three clostridial species illustrate the mobility and diversity of botulinum neurotoxin genes.</title>
        <authorList>
            <person name="Smith T.J."/>
            <person name="Hill K.K."/>
            <person name="Xie G."/>
            <person name="Foley B.T."/>
            <person name="Williamson C.H."/>
            <person name="Foster J.T."/>
            <person name="Johnson S.L."/>
            <person name="Chertkov O."/>
            <person name="Teshima H."/>
            <person name="Gibbons H.S."/>
            <person name="Johnsky L.A."/>
            <person name="Karavis M.A."/>
            <person name="Smith L.A."/>
        </authorList>
    </citation>
    <scope>NUCLEOTIDE SEQUENCE [LARGE SCALE GENOMIC DNA]</scope>
    <source>
        <strain evidence="2">Sullivan</strain>
    </source>
</reference>
<evidence type="ECO:0000313" key="2">
    <source>
        <dbReference type="EMBL" id="AIY83122.1"/>
    </source>
</evidence>
<dbReference type="AlphaFoldDB" id="A0A0A7FU31"/>
<evidence type="ECO:0000313" key="3">
    <source>
        <dbReference type="Proteomes" id="UP000030635"/>
    </source>
</evidence>
<dbReference type="KEGG" id="cbv:U729_2247"/>
<proteinExistence type="predicted"/>
<gene>
    <name evidence="2" type="ORF">U729_2247</name>
</gene>
<dbReference type="InterPro" id="IPR005149">
    <property type="entry name" value="Tscrpt_reg_PadR_N"/>
</dbReference>
<evidence type="ECO:0000259" key="1">
    <source>
        <dbReference type="Pfam" id="PF03551"/>
    </source>
</evidence>
<dbReference type="Pfam" id="PF03551">
    <property type="entry name" value="PadR"/>
    <property type="match status" value="1"/>
</dbReference>
<dbReference type="InterPro" id="IPR036388">
    <property type="entry name" value="WH-like_DNA-bd_sf"/>
</dbReference>